<feature type="region of interest" description="Disordered" evidence="1">
    <location>
        <begin position="241"/>
        <end position="265"/>
    </location>
</feature>
<feature type="region of interest" description="Disordered" evidence="1">
    <location>
        <begin position="44"/>
        <end position="111"/>
    </location>
</feature>
<reference evidence="2" key="1">
    <citation type="submission" date="2020-11" db="EMBL/GenBank/DDBJ databases">
        <authorList>
            <consortium name="DOE Joint Genome Institute"/>
            <person name="Ahrendt S."/>
            <person name="Riley R."/>
            <person name="Andreopoulos W."/>
            <person name="Labutti K."/>
            <person name="Pangilinan J."/>
            <person name="Ruiz-Duenas F.J."/>
            <person name="Barrasa J.M."/>
            <person name="Sanchez-Garcia M."/>
            <person name="Camarero S."/>
            <person name="Miyauchi S."/>
            <person name="Serrano A."/>
            <person name="Linde D."/>
            <person name="Babiker R."/>
            <person name="Drula E."/>
            <person name="Ayuso-Fernandez I."/>
            <person name="Pacheco R."/>
            <person name="Padilla G."/>
            <person name="Ferreira P."/>
            <person name="Barriuso J."/>
            <person name="Kellner H."/>
            <person name="Castanera R."/>
            <person name="Alfaro M."/>
            <person name="Ramirez L."/>
            <person name="Pisabarro A.G."/>
            <person name="Kuo A."/>
            <person name="Tritt A."/>
            <person name="Lipzen A."/>
            <person name="He G."/>
            <person name="Yan M."/>
            <person name="Ng V."/>
            <person name="Cullen D."/>
            <person name="Martin F."/>
            <person name="Rosso M.-N."/>
            <person name="Henrissat B."/>
            <person name="Hibbett D."/>
            <person name="Martinez A.T."/>
            <person name="Grigoriev I.V."/>
        </authorList>
    </citation>
    <scope>NUCLEOTIDE SEQUENCE</scope>
    <source>
        <strain evidence="2">AH 40177</strain>
    </source>
</reference>
<sequence length="265" mass="28593">MFNAFIHARIVTHCHRKARAELQRVTEVTRQAVSTAIADAVTHGSSLGAKSQSTPPMLPSPASIGATSSANSTPTNRDGTPISDETRSTSSSAINAPSSSSPSFPPIPPKLLPDKYRVAHPPPHVTAAANSVSAPLNLIQLGSMNEVSHSLELAISEMTTAQTHLNFSTMARHFPRTFARMVHSTLKSSEEHEVDFEDDDGELFWPGQSITGEGLAWLCFMGEGMVKEFGKQFEYKGLKGVVPKPDQLHPDPRQRPPPPGVASQR</sequence>
<protein>
    <submittedName>
        <fullName evidence="2">Uncharacterized protein</fullName>
    </submittedName>
</protein>
<dbReference type="Proteomes" id="UP000772434">
    <property type="component" value="Unassembled WGS sequence"/>
</dbReference>
<keyword evidence="3" id="KW-1185">Reference proteome</keyword>
<accession>A0A9P5PQ95</accession>
<gene>
    <name evidence="2" type="ORF">BDP27DRAFT_1050849</name>
</gene>
<dbReference type="AlphaFoldDB" id="A0A9P5PQ95"/>
<feature type="compositionally biased region" description="Polar residues" evidence="1">
    <location>
        <begin position="44"/>
        <end position="55"/>
    </location>
</feature>
<evidence type="ECO:0000313" key="2">
    <source>
        <dbReference type="EMBL" id="KAF9066145.1"/>
    </source>
</evidence>
<evidence type="ECO:0000256" key="1">
    <source>
        <dbReference type="SAM" id="MobiDB-lite"/>
    </source>
</evidence>
<evidence type="ECO:0000313" key="3">
    <source>
        <dbReference type="Proteomes" id="UP000772434"/>
    </source>
</evidence>
<feature type="compositionally biased region" description="Pro residues" evidence="1">
    <location>
        <begin position="255"/>
        <end position="265"/>
    </location>
</feature>
<comment type="caution">
    <text evidence="2">The sequence shown here is derived from an EMBL/GenBank/DDBJ whole genome shotgun (WGS) entry which is preliminary data.</text>
</comment>
<feature type="compositionally biased region" description="Low complexity" evidence="1">
    <location>
        <begin position="88"/>
        <end position="102"/>
    </location>
</feature>
<dbReference type="OrthoDB" id="3238644at2759"/>
<name>A0A9P5PQ95_9AGAR</name>
<dbReference type="EMBL" id="JADNRY010000092">
    <property type="protein sequence ID" value="KAF9066145.1"/>
    <property type="molecule type" value="Genomic_DNA"/>
</dbReference>
<organism evidence="2 3">
    <name type="scientific">Rhodocollybia butyracea</name>
    <dbReference type="NCBI Taxonomy" id="206335"/>
    <lineage>
        <taxon>Eukaryota</taxon>
        <taxon>Fungi</taxon>
        <taxon>Dikarya</taxon>
        <taxon>Basidiomycota</taxon>
        <taxon>Agaricomycotina</taxon>
        <taxon>Agaricomycetes</taxon>
        <taxon>Agaricomycetidae</taxon>
        <taxon>Agaricales</taxon>
        <taxon>Marasmiineae</taxon>
        <taxon>Omphalotaceae</taxon>
        <taxon>Rhodocollybia</taxon>
    </lineage>
</organism>
<proteinExistence type="predicted"/>
<feature type="compositionally biased region" description="Polar residues" evidence="1">
    <location>
        <begin position="65"/>
        <end position="78"/>
    </location>
</feature>